<dbReference type="OrthoDB" id="3039123at2759"/>
<keyword evidence="6 10" id="KW-0378">Hydrolase</keyword>
<dbReference type="OMA" id="MITYHGM"/>
<comment type="catalytic activity">
    <reaction evidence="9">
        <text>feruloyl-polysaccharide + H2O = ferulate + polysaccharide.</text>
        <dbReference type="EC" id="3.1.1.73"/>
    </reaction>
</comment>
<dbReference type="eggNOG" id="ENOG502SH94">
    <property type="taxonomic scope" value="Eukaryota"/>
</dbReference>
<reference evidence="12" key="1">
    <citation type="journal article" date="2011" name="Nat. Commun.">
        <title>Effector diversification within compartments of the Leptosphaeria maculans genome affected by Repeat-Induced Point mutations.</title>
        <authorList>
            <person name="Rouxel T."/>
            <person name="Grandaubert J."/>
            <person name="Hane J.K."/>
            <person name="Hoede C."/>
            <person name="van de Wouw A.P."/>
            <person name="Couloux A."/>
            <person name="Dominguez V."/>
            <person name="Anthouard V."/>
            <person name="Bally P."/>
            <person name="Bourras S."/>
            <person name="Cozijnsen A.J."/>
            <person name="Ciuffetti L.M."/>
            <person name="Degrave A."/>
            <person name="Dilmaghani A."/>
            <person name="Duret L."/>
            <person name="Fudal I."/>
            <person name="Goodwin S.B."/>
            <person name="Gout L."/>
            <person name="Glaser N."/>
            <person name="Linglin J."/>
            <person name="Kema G.H.J."/>
            <person name="Lapalu N."/>
            <person name="Lawrence C.B."/>
            <person name="May K."/>
            <person name="Meyer M."/>
            <person name="Ollivier B."/>
            <person name="Poulain J."/>
            <person name="Schoch C.L."/>
            <person name="Simon A."/>
            <person name="Spatafora J.W."/>
            <person name="Stachowiak A."/>
            <person name="Turgeon B.G."/>
            <person name="Tyler B.M."/>
            <person name="Vincent D."/>
            <person name="Weissenbach J."/>
            <person name="Amselem J."/>
            <person name="Quesneville H."/>
            <person name="Oliver R.P."/>
            <person name="Wincker P."/>
            <person name="Balesdent M.-H."/>
            <person name="Howlett B.J."/>
        </authorList>
    </citation>
    <scope>NUCLEOTIDE SEQUENCE [LARGE SCALE GENOMIC DNA]</scope>
    <source>
        <strain evidence="12">JN3 / isolate v23.1.3 / race Av1-4-5-6-7-8</strain>
    </source>
</reference>
<dbReference type="InterPro" id="IPR029058">
    <property type="entry name" value="AB_hydrolase_fold"/>
</dbReference>
<evidence type="ECO:0000256" key="9">
    <source>
        <dbReference type="ARBA" id="ARBA00034075"/>
    </source>
</evidence>
<evidence type="ECO:0000256" key="3">
    <source>
        <dbReference type="ARBA" id="ARBA00022651"/>
    </source>
</evidence>
<evidence type="ECO:0000256" key="1">
    <source>
        <dbReference type="ARBA" id="ARBA00006249"/>
    </source>
</evidence>
<dbReference type="PANTHER" id="PTHR33938">
    <property type="entry name" value="FERULOYL ESTERASE B-RELATED"/>
    <property type="match status" value="1"/>
</dbReference>
<evidence type="ECO:0000256" key="7">
    <source>
        <dbReference type="ARBA" id="ARBA00022837"/>
    </source>
</evidence>
<dbReference type="STRING" id="985895.E4ZMQ9"/>
<dbReference type="HOGENOM" id="CLU_354134_0_0_1"/>
<evidence type="ECO:0000313" key="12">
    <source>
        <dbReference type="Proteomes" id="UP000002668"/>
    </source>
</evidence>
<keyword evidence="2" id="KW-0719">Serine esterase</keyword>
<accession>E4ZMQ9</accession>
<comment type="similarity">
    <text evidence="1 10">Belongs to the tannase family.</text>
</comment>
<dbReference type="SUPFAM" id="SSF53474">
    <property type="entry name" value="alpha/beta-Hydrolases"/>
    <property type="match status" value="1"/>
</dbReference>
<gene>
    <name evidence="11" type="ORF">LEMA_P052180.1</name>
</gene>
<keyword evidence="4" id="KW-0479">Metal-binding</keyword>
<dbReference type="VEuPathDB" id="FungiDB:LEMA_P052180.1"/>
<dbReference type="EC" id="3.1.1.-" evidence="10"/>
<keyword evidence="7" id="KW-0106">Calcium</keyword>
<dbReference type="GO" id="GO:0046872">
    <property type="term" value="F:metal ion binding"/>
    <property type="evidence" value="ECO:0007669"/>
    <property type="project" value="UniProtKB-KW"/>
</dbReference>
<keyword evidence="8" id="KW-1015">Disulfide bond</keyword>
<evidence type="ECO:0000256" key="10">
    <source>
        <dbReference type="RuleBase" id="RU361238"/>
    </source>
</evidence>
<name>E4ZMQ9_LEPMJ</name>
<dbReference type="GeneID" id="13287014"/>
<keyword evidence="3" id="KW-0624">Polysaccharide degradation</keyword>
<sequence>MCHFIESQPKRPRTGNEIVSIHTVTSTTLSKATRELNMSNTTSLINHCAPSTLPFPTIPNTEFQSIQASLISNYSTFIPYSSNPNFGNTHAQNLHFCNVTITHTHPGTNDKLTTKIFLPIHPPWNERLHAVGGGGWVAGLHPIIDDRMYAALADGYATMTTDGGVPSTNVADDWALKSPGTVDINTLQNFASVSIHDSTLAAKSITESFYGKAPAYSYFSGCSQGGRQGIMAAQRYPDLFNGIAAAAPAIYYPQLFVTAYFPQQVMNEMGAYPYPCELDAMTKAAIKTCDADDGKVDGLVADPDSCRFDPFSLVGQEIECADLGSRIQISETAAKVAEAAWNGSRATDDSFLWFTYGHETNLTAASCPAETSCSGKGACVPKPREMWTDWIRLFVKKDASFNSATMSRKDYDDVFTQGVQEFDSIIGTSNPDLTAFRDAGGKMITYHGMADMGIPFRQSRHYYQEVSAITPDVHNFYRLFEAPGLSHCTGGIGGQPMKVFEALVDWVESGVAPATLDATNAANQTNLLCPYPQRALVANNSSTGEGLNSTIPLSPSSPILTPQSQFQLLILFGPTKLPSPYKLMRLNDRGRLPRQNHVWIPAGMGLLLLGQLWSGSESRLVCKLETDMGTGMAMLAALSIPMLASLLPSSDQKAKADHVLSTNGYAAIWSSVDGKPALNVRNSGDGGCSVTATLSYAYCVYGLQYERDAVDVLIPCLIVLQGHGSPVPEYQDGNFCCHSSVVGLYVQYARTSPTSERGTSTSRRLSSCTAFILIIQFFVEHPMVMSHFVLTLD</sequence>
<evidence type="ECO:0000313" key="11">
    <source>
        <dbReference type="EMBL" id="CBX92512.1"/>
    </source>
</evidence>
<evidence type="ECO:0000256" key="6">
    <source>
        <dbReference type="ARBA" id="ARBA00022801"/>
    </source>
</evidence>
<dbReference type="EMBL" id="FP929094">
    <property type="protein sequence ID" value="CBX92512.1"/>
    <property type="molecule type" value="Genomic_DNA"/>
</dbReference>
<evidence type="ECO:0000256" key="5">
    <source>
        <dbReference type="ARBA" id="ARBA00022729"/>
    </source>
</evidence>
<dbReference type="InterPro" id="IPR011118">
    <property type="entry name" value="Tannase/feruloyl_esterase"/>
</dbReference>
<evidence type="ECO:0000256" key="8">
    <source>
        <dbReference type="ARBA" id="ARBA00023157"/>
    </source>
</evidence>
<dbReference type="Proteomes" id="UP000002668">
    <property type="component" value="Genome"/>
</dbReference>
<dbReference type="GO" id="GO:0030600">
    <property type="term" value="F:feruloyl esterase activity"/>
    <property type="evidence" value="ECO:0007669"/>
    <property type="project" value="UniProtKB-EC"/>
</dbReference>
<dbReference type="Pfam" id="PF07519">
    <property type="entry name" value="Tannase"/>
    <property type="match status" value="1"/>
</dbReference>
<keyword evidence="5" id="KW-0732">Signal</keyword>
<dbReference type="Gene3D" id="3.40.50.1820">
    <property type="entry name" value="alpha/beta hydrolase"/>
    <property type="match status" value="1"/>
</dbReference>
<dbReference type="InParanoid" id="E4ZMQ9"/>
<keyword evidence="3" id="KW-0119">Carbohydrate metabolism</keyword>
<keyword evidence="12" id="KW-1185">Reference proteome</keyword>
<proteinExistence type="inferred from homology"/>
<evidence type="ECO:0000256" key="2">
    <source>
        <dbReference type="ARBA" id="ARBA00022487"/>
    </source>
</evidence>
<organism evidence="12">
    <name type="scientific">Leptosphaeria maculans (strain JN3 / isolate v23.1.3 / race Av1-4-5-6-7-8)</name>
    <name type="common">Blackleg fungus</name>
    <name type="synonym">Phoma lingam</name>
    <dbReference type="NCBI Taxonomy" id="985895"/>
    <lineage>
        <taxon>Eukaryota</taxon>
        <taxon>Fungi</taxon>
        <taxon>Dikarya</taxon>
        <taxon>Ascomycota</taxon>
        <taxon>Pezizomycotina</taxon>
        <taxon>Dothideomycetes</taxon>
        <taxon>Pleosporomycetidae</taxon>
        <taxon>Pleosporales</taxon>
        <taxon>Pleosporineae</taxon>
        <taxon>Leptosphaeriaceae</taxon>
        <taxon>Plenodomus</taxon>
        <taxon>Plenodomus lingam/Leptosphaeria maculans species complex</taxon>
    </lineage>
</organism>
<protein>
    <recommendedName>
        <fullName evidence="10">Carboxylic ester hydrolase</fullName>
        <ecNumber evidence="10">3.1.1.-</ecNumber>
    </recommendedName>
</protein>
<dbReference type="AlphaFoldDB" id="E4ZMQ9"/>
<evidence type="ECO:0000256" key="4">
    <source>
        <dbReference type="ARBA" id="ARBA00022723"/>
    </source>
</evidence>
<dbReference type="GO" id="GO:0045493">
    <property type="term" value="P:xylan catabolic process"/>
    <property type="evidence" value="ECO:0007669"/>
    <property type="project" value="UniProtKB-KW"/>
</dbReference>
<keyword evidence="3" id="KW-0858">Xylan degradation</keyword>
<dbReference type="PANTHER" id="PTHR33938:SF15">
    <property type="entry name" value="FERULOYL ESTERASE B-RELATED"/>
    <property type="match status" value="1"/>
</dbReference>